<comment type="caution">
    <text evidence="2">The sequence shown here is derived from an EMBL/GenBank/DDBJ whole genome shotgun (WGS) entry which is preliminary data.</text>
</comment>
<feature type="compositionally biased region" description="Pro residues" evidence="1">
    <location>
        <begin position="266"/>
        <end position="276"/>
    </location>
</feature>
<evidence type="ECO:0000256" key="1">
    <source>
        <dbReference type="SAM" id="MobiDB-lite"/>
    </source>
</evidence>
<feature type="region of interest" description="Disordered" evidence="1">
    <location>
        <begin position="112"/>
        <end position="133"/>
    </location>
</feature>
<name>A0ABS8SMU1_DATST</name>
<organism evidence="2 3">
    <name type="scientific">Datura stramonium</name>
    <name type="common">Jimsonweed</name>
    <name type="synonym">Common thornapple</name>
    <dbReference type="NCBI Taxonomy" id="4076"/>
    <lineage>
        <taxon>Eukaryota</taxon>
        <taxon>Viridiplantae</taxon>
        <taxon>Streptophyta</taxon>
        <taxon>Embryophyta</taxon>
        <taxon>Tracheophyta</taxon>
        <taxon>Spermatophyta</taxon>
        <taxon>Magnoliopsida</taxon>
        <taxon>eudicotyledons</taxon>
        <taxon>Gunneridae</taxon>
        <taxon>Pentapetalae</taxon>
        <taxon>asterids</taxon>
        <taxon>lamiids</taxon>
        <taxon>Solanales</taxon>
        <taxon>Solanaceae</taxon>
        <taxon>Solanoideae</taxon>
        <taxon>Datureae</taxon>
        <taxon>Datura</taxon>
    </lineage>
</organism>
<dbReference type="EMBL" id="JACEIK010000639">
    <property type="protein sequence ID" value="MCD7460176.1"/>
    <property type="molecule type" value="Genomic_DNA"/>
</dbReference>
<feature type="region of interest" description="Disordered" evidence="1">
    <location>
        <begin position="264"/>
        <end position="294"/>
    </location>
</feature>
<keyword evidence="3" id="KW-1185">Reference proteome</keyword>
<protein>
    <submittedName>
        <fullName evidence="2">Uncharacterized protein</fullName>
    </submittedName>
</protein>
<gene>
    <name evidence="2" type="ORF">HAX54_043002</name>
</gene>
<dbReference type="Proteomes" id="UP000823775">
    <property type="component" value="Unassembled WGS sequence"/>
</dbReference>
<sequence length="294" mass="33369">MGEETFGWEMEEEILEETFASLFLRVEELEEGVDLPQKIRQCTRYFERQSATHRRNADTISRTALKSLTQVNTLGSNRHISVSPGKSWCQSARRWSVAGFESVDLNSIMSTSRRTTKGKAPMSNIDAQTAPSDETQRLTHIRFGLDGMEEYYTSFKEKRSIHAETQFDVESFKIDFSNIYYHIGMQDWGPFTIHIDPYFPELVCTKAQEHESQILKLAKAIPSMIQQAIKKAMQPARNKLRGLCATVEILENEVIALRKDMATLTRPPPVGDPTPPRLAAMTSKPEAPKSPPDD</sequence>
<reference evidence="2 3" key="1">
    <citation type="journal article" date="2021" name="BMC Genomics">
        <title>Datura genome reveals duplications of psychoactive alkaloid biosynthetic genes and high mutation rate following tissue culture.</title>
        <authorList>
            <person name="Rajewski A."/>
            <person name="Carter-House D."/>
            <person name="Stajich J."/>
            <person name="Litt A."/>
        </authorList>
    </citation>
    <scope>NUCLEOTIDE SEQUENCE [LARGE SCALE GENOMIC DNA]</scope>
    <source>
        <strain evidence="2">AR-01</strain>
    </source>
</reference>
<evidence type="ECO:0000313" key="3">
    <source>
        <dbReference type="Proteomes" id="UP000823775"/>
    </source>
</evidence>
<proteinExistence type="predicted"/>
<accession>A0ABS8SMU1</accession>
<evidence type="ECO:0000313" key="2">
    <source>
        <dbReference type="EMBL" id="MCD7460176.1"/>
    </source>
</evidence>